<keyword evidence="3" id="KW-1185">Reference proteome</keyword>
<dbReference type="RefSeq" id="WP_143731781.1">
    <property type="nucleotide sequence ID" value="NZ_FTNM01000001.1"/>
</dbReference>
<dbReference type="STRING" id="1077936.SAMN05421545_0152"/>
<feature type="region of interest" description="Disordered" evidence="1">
    <location>
        <begin position="72"/>
        <end position="91"/>
    </location>
</feature>
<dbReference type="PROSITE" id="PS51257">
    <property type="entry name" value="PROKAR_LIPOPROTEIN"/>
    <property type="match status" value="1"/>
</dbReference>
<gene>
    <name evidence="2" type="ORF">SAMN05421545_0152</name>
</gene>
<protein>
    <recommendedName>
        <fullName evidence="4">Lipoprotein</fullName>
    </recommendedName>
</protein>
<sequence length="111" mass="12514">MKRYRSWIGGIVLLGAMSCTSLSEGGRGTLPPDPGHTQRVRVSEGDPVRRQMYEQASDINRKRNIEEYDRNAPVNLPPEVRPLQLPHAPVDSTRHRVLRILPTRPPVGNNN</sequence>
<evidence type="ECO:0000256" key="1">
    <source>
        <dbReference type="SAM" id="MobiDB-lite"/>
    </source>
</evidence>
<evidence type="ECO:0000313" key="2">
    <source>
        <dbReference type="EMBL" id="SIQ49067.1"/>
    </source>
</evidence>
<name>A0A1N6T756_9BACT</name>
<accession>A0A1N6T756</accession>
<evidence type="ECO:0008006" key="4">
    <source>
        <dbReference type="Google" id="ProtNLM"/>
    </source>
</evidence>
<dbReference type="OrthoDB" id="852952at2"/>
<proteinExistence type="predicted"/>
<dbReference type="Proteomes" id="UP000185924">
    <property type="component" value="Unassembled WGS sequence"/>
</dbReference>
<reference evidence="3" key="1">
    <citation type="submission" date="2017-01" db="EMBL/GenBank/DDBJ databases">
        <authorList>
            <person name="Varghese N."/>
            <person name="Submissions S."/>
        </authorList>
    </citation>
    <scope>NUCLEOTIDE SEQUENCE [LARGE SCALE GENOMIC DNA]</scope>
    <source>
        <strain evidence="3">DM9</strain>
    </source>
</reference>
<organism evidence="2 3">
    <name type="scientific">Pontibacter lucknowensis</name>
    <dbReference type="NCBI Taxonomy" id="1077936"/>
    <lineage>
        <taxon>Bacteria</taxon>
        <taxon>Pseudomonadati</taxon>
        <taxon>Bacteroidota</taxon>
        <taxon>Cytophagia</taxon>
        <taxon>Cytophagales</taxon>
        <taxon>Hymenobacteraceae</taxon>
        <taxon>Pontibacter</taxon>
    </lineage>
</organism>
<dbReference type="EMBL" id="FTNM01000001">
    <property type="protein sequence ID" value="SIQ49067.1"/>
    <property type="molecule type" value="Genomic_DNA"/>
</dbReference>
<dbReference type="AlphaFoldDB" id="A0A1N6T756"/>
<evidence type="ECO:0000313" key="3">
    <source>
        <dbReference type="Proteomes" id="UP000185924"/>
    </source>
</evidence>